<evidence type="ECO:0000256" key="2">
    <source>
        <dbReference type="ARBA" id="ARBA00022448"/>
    </source>
</evidence>
<sequence length="301" mass="30401">MKALVDLRPLRENRTFRRLWIGSTASGFGGQFGGFAAVYYLWDTTHRAVVVGLLGLAVAAPLILLSLAGSAFIDHVDRRRLAMRCAGGQILISSAMTAVVFTGVGGVPAVLVATLLAMPIALFPVLNAELFGDRPEVLGLFTTALAVGGVTASVLSGLATRRPHPGRLMLACGAVWALALGGLGLVHPGPGMIGVVLLLIAVAGAADTWAVVARGTVVQSTTPDAYRGRVSALEAMVGEAGPQLGNLRAGLVATATSGGAALAIGGASALAATALIAVSTPALRRFTVPDEGALTGSDLHG</sequence>
<protein>
    <recommendedName>
        <fullName evidence="10">MFS transporter</fullName>
    </recommendedName>
</protein>
<dbReference type="EMBL" id="BOML01000051">
    <property type="protein sequence ID" value="GIE05026.1"/>
    <property type="molecule type" value="Genomic_DNA"/>
</dbReference>
<name>A0ABQ3Z5G0_9ACTN</name>
<keyword evidence="4 7" id="KW-0812">Transmembrane</keyword>
<keyword evidence="3" id="KW-1003">Cell membrane</keyword>
<reference evidence="8 9" key="1">
    <citation type="submission" date="2021-01" db="EMBL/GenBank/DDBJ databases">
        <title>Whole genome shotgun sequence of Actinoplanes durhamensis NBRC 14914.</title>
        <authorList>
            <person name="Komaki H."/>
            <person name="Tamura T."/>
        </authorList>
    </citation>
    <scope>NUCLEOTIDE SEQUENCE [LARGE SCALE GENOMIC DNA]</scope>
    <source>
        <strain evidence="8 9">NBRC 14914</strain>
    </source>
</reference>
<evidence type="ECO:0000256" key="4">
    <source>
        <dbReference type="ARBA" id="ARBA00022692"/>
    </source>
</evidence>
<dbReference type="SUPFAM" id="SSF103473">
    <property type="entry name" value="MFS general substrate transporter"/>
    <property type="match status" value="2"/>
</dbReference>
<feature type="transmembrane region" description="Helical" evidence="7">
    <location>
        <begin position="137"/>
        <end position="156"/>
    </location>
</feature>
<comment type="caution">
    <text evidence="8">The sequence shown here is derived from an EMBL/GenBank/DDBJ whole genome shotgun (WGS) entry which is preliminary data.</text>
</comment>
<dbReference type="RefSeq" id="WP_239132834.1">
    <property type="nucleotide sequence ID" value="NZ_BAAATX010000012.1"/>
</dbReference>
<dbReference type="InterPro" id="IPR010290">
    <property type="entry name" value="TM_effector"/>
</dbReference>
<dbReference type="Proteomes" id="UP000637628">
    <property type="component" value="Unassembled WGS sequence"/>
</dbReference>
<feature type="transmembrane region" description="Helical" evidence="7">
    <location>
        <begin position="20"/>
        <end position="42"/>
    </location>
</feature>
<keyword evidence="5 7" id="KW-1133">Transmembrane helix</keyword>
<evidence type="ECO:0008006" key="10">
    <source>
        <dbReference type="Google" id="ProtNLM"/>
    </source>
</evidence>
<dbReference type="InterPro" id="IPR036259">
    <property type="entry name" value="MFS_trans_sf"/>
</dbReference>
<evidence type="ECO:0000256" key="6">
    <source>
        <dbReference type="ARBA" id="ARBA00023136"/>
    </source>
</evidence>
<dbReference type="PANTHER" id="PTHR23513">
    <property type="entry name" value="INTEGRAL MEMBRANE EFFLUX PROTEIN-RELATED"/>
    <property type="match status" value="1"/>
</dbReference>
<dbReference type="Pfam" id="PF05977">
    <property type="entry name" value="MFS_3"/>
    <property type="match status" value="1"/>
</dbReference>
<dbReference type="Gene3D" id="1.20.1250.20">
    <property type="entry name" value="MFS general substrate transporter like domains"/>
    <property type="match status" value="1"/>
</dbReference>
<comment type="subcellular location">
    <subcellularLocation>
        <location evidence="1">Cell inner membrane</location>
        <topology evidence="1">Multi-pass membrane protein</topology>
    </subcellularLocation>
</comment>
<organism evidence="8 9">
    <name type="scientific">Paractinoplanes durhamensis</name>
    <dbReference type="NCBI Taxonomy" id="113563"/>
    <lineage>
        <taxon>Bacteria</taxon>
        <taxon>Bacillati</taxon>
        <taxon>Actinomycetota</taxon>
        <taxon>Actinomycetes</taxon>
        <taxon>Micromonosporales</taxon>
        <taxon>Micromonosporaceae</taxon>
        <taxon>Paractinoplanes</taxon>
    </lineage>
</organism>
<evidence type="ECO:0000256" key="7">
    <source>
        <dbReference type="SAM" id="Phobius"/>
    </source>
</evidence>
<evidence type="ECO:0000256" key="3">
    <source>
        <dbReference type="ARBA" id="ARBA00022475"/>
    </source>
</evidence>
<evidence type="ECO:0000256" key="5">
    <source>
        <dbReference type="ARBA" id="ARBA00022989"/>
    </source>
</evidence>
<gene>
    <name evidence="8" type="ORF">Adu01nite_63760</name>
</gene>
<evidence type="ECO:0000313" key="8">
    <source>
        <dbReference type="EMBL" id="GIE05026.1"/>
    </source>
</evidence>
<dbReference type="PANTHER" id="PTHR23513:SF9">
    <property type="entry name" value="ENTEROBACTIN EXPORTER ENTS"/>
    <property type="match status" value="1"/>
</dbReference>
<feature type="transmembrane region" description="Helical" evidence="7">
    <location>
        <begin position="90"/>
        <end position="117"/>
    </location>
</feature>
<feature type="transmembrane region" description="Helical" evidence="7">
    <location>
        <begin position="48"/>
        <end position="69"/>
    </location>
</feature>
<feature type="transmembrane region" description="Helical" evidence="7">
    <location>
        <begin position="168"/>
        <end position="186"/>
    </location>
</feature>
<proteinExistence type="predicted"/>
<evidence type="ECO:0000256" key="1">
    <source>
        <dbReference type="ARBA" id="ARBA00004429"/>
    </source>
</evidence>
<accession>A0ABQ3Z5G0</accession>
<keyword evidence="2" id="KW-0813">Transport</keyword>
<evidence type="ECO:0000313" key="9">
    <source>
        <dbReference type="Proteomes" id="UP000637628"/>
    </source>
</evidence>
<keyword evidence="9" id="KW-1185">Reference proteome</keyword>
<feature type="transmembrane region" description="Helical" evidence="7">
    <location>
        <begin position="192"/>
        <end position="212"/>
    </location>
</feature>
<keyword evidence="6 7" id="KW-0472">Membrane</keyword>